<accession>A0A8T0SNX7</accession>
<dbReference type="EMBL" id="CM029045">
    <property type="protein sequence ID" value="KAG2600301.1"/>
    <property type="molecule type" value="Genomic_DNA"/>
</dbReference>
<comment type="caution">
    <text evidence="1">The sequence shown here is derived from an EMBL/GenBank/DDBJ whole genome shotgun (WGS) entry which is preliminary data.</text>
</comment>
<dbReference type="InterPro" id="IPR052035">
    <property type="entry name" value="ZnF_BED_domain_contain"/>
</dbReference>
<dbReference type="Proteomes" id="UP000823388">
    <property type="component" value="Chromosome 5K"/>
</dbReference>
<gene>
    <name evidence="1" type="ORF">PVAP13_5KG509600</name>
</gene>
<dbReference type="PANTHER" id="PTHR46481:SF5">
    <property type="entry name" value="OS08G0393150 PROTEIN"/>
    <property type="match status" value="1"/>
</dbReference>
<dbReference type="OrthoDB" id="691693at2759"/>
<dbReference type="AlphaFoldDB" id="A0A8T0SNX7"/>
<keyword evidence="2" id="KW-1185">Reference proteome</keyword>
<sequence length="312" mass="36225">MIKQSIDKIFVFDAQLCRERMIDFIIHAEIAFLKFEDPYLQPWIDSMQPAFKVKGRQTIRNDCWKKYEEMKKELQDELRCSDSHVCLTSDIWTSSQNIGYMVITAHYIDPKFNVKKKIISFKELKYPHSGFAIEEAIASCVTNWDIREKIFNLTLDNASNNTSACTELKATHKRVLLFEGEHLHVRCCAHILNLLVQDGMKLIHSAIKKLRELLKYIDSSPSRIQEFNTLANGMGLASKAGIYIDIPNRWNSTYKKLREAKAYKDTLNAYANRNFEESLNEDEWKKAEALCEFLKAFEELTLVVSAHRKPTA</sequence>
<evidence type="ECO:0000313" key="1">
    <source>
        <dbReference type="EMBL" id="KAG2600301.1"/>
    </source>
</evidence>
<evidence type="ECO:0000313" key="2">
    <source>
        <dbReference type="Proteomes" id="UP000823388"/>
    </source>
</evidence>
<dbReference type="InterPro" id="IPR012337">
    <property type="entry name" value="RNaseH-like_sf"/>
</dbReference>
<organism evidence="1 2">
    <name type="scientific">Panicum virgatum</name>
    <name type="common">Blackwell switchgrass</name>
    <dbReference type="NCBI Taxonomy" id="38727"/>
    <lineage>
        <taxon>Eukaryota</taxon>
        <taxon>Viridiplantae</taxon>
        <taxon>Streptophyta</taxon>
        <taxon>Embryophyta</taxon>
        <taxon>Tracheophyta</taxon>
        <taxon>Spermatophyta</taxon>
        <taxon>Magnoliopsida</taxon>
        <taxon>Liliopsida</taxon>
        <taxon>Poales</taxon>
        <taxon>Poaceae</taxon>
        <taxon>PACMAD clade</taxon>
        <taxon>Panicoideae</taxon>
        <taxon>Panicodae</taxon>
        <taxon>Paniceae</taxon>
        <taxon>Panicinae</taxon>
        <taxon>Panicum</taxon>
        <taxon>Panicum sect. Hiantes</taxon>
    </lineage>
</organism>
<dbReference type="SUPFAM" id="SSF53098">
    <property type="entry name" value="Ribonuclease H-like"/>
    <property type="match status" value="1"/>
</dbReference>
<protein>
    <submittedName>
        <fullName evidence="1">Uncharacterized protein</fullName>
    </submittedName>
</protein>
<proteinExistence type="predicted"/>
<reference evidence="1" key="1">
    <citation type="submission" date="2020-05" db="EMBL/GenBank/DDBJ databases">
        <title>WGS assembly of Panicum virgatum.</title>
        <authorList>
            <person name="Lovell J.T."/>
            <person name="Jenkins J."/>
            <person name="Shu S."/>
            <person name="Juenger T.E."/>
            <person name="Schmutz J."/>
        </authorList>
    </citation>
    <scope>NUCLEOTIDE SEQUENCE</scope>
    <source>
        <strain evidence="1">AP13</strain>
    </source>
</reference>
<dbReference type="PANTHER" id="PTHR46481">
    <property type="entry name" value="ZINC FINGER BED DOMAIN-CONTAINING PROTEIN 4"/>
    <property type="match status" value="1"/>
</dbReference>
<name>A0A8T0SNX7_PANVG</name>